<reference evidence="1 2" key="1">
    <citation type="submission" date="2015-07" db="EMBL/GenBank/DDBJ databases">
        <authorList>
            <person name="Ju K.-S."/>
            <person name="Doroghazi J.R."/>
            <person name="Metcalf W.W."/>
        </authorList>
    </citation>
    <scope>NUCLEOTIDE SEQUENCE [LARGE SCALE GENOMIC DNA]</scope>
    <source>
        <strain evidence="1 2">NRRL B-3589</strain>
    </source>
</reference>
<evidence type="ECO:0000313" key="2">
    <source>
        <dbReference type="Proteomes" id="UP000037020"/>
    </source>
</evidence>
<accession>A0ABR5J8V3</accession>
<dbReference type="Proteomes" id="UP000037020">
    <property type="component" value="Unassembled WGS sequence"/>
</dbReference>
<evidence type="ECO:0000313" key="1">
    <source>
        <dbReference type="EMBL" id="KOG89867.1"/>
    </source>
</evidence>
<organism evidence="1 2">
    <name type="scientific">Streptomyces varsoviensis</name>
    <dbReference type="NCBI Taxonomy" id="67373"/>
    <lineage>
        <taxon>Bacteria</taxon>
        <taxon>Bacillati</taxon>
        <taxon>Actinomycetota</taxon>
        <taxon>Actinomycetes</taxon>
        <taxon>Kitasatosporales</taxon>
        <taxon>Streptomycetaceae</taxon>
        <taxon>Streptomyces</taxon>
    </lineage>
</organism>
<dbReference type="EMBL" id="LGUT01000993">
    <property type="protein sequence ID" value="KOG89867.1"/>
    <property type="molecule type" value="Genomic_DNA"/>
</dbReference>
<gene>
    <name evidence="1" type="ORF">ADK38_11880</name>
</gene>
<name>A0ABR5J8V3_9ACTN</name>
<protein>
    <submittedName>
        <fullName evidence="1">Enoyl-CoA hydratase</fullName>
    </submittedName>
</protein>
<feature type="non-terminal residue" evidence="1">
    <location>
        <position position="1"/>
    </location>
</feature>
<keyword evidence="2" id="KW-1185">Reference proteome</keyword>
<proteinExistence type="predicted"/>
<sequence length="46" mass="4896">SGLSGKDLAIRRQLLLDARTTSFEDALGPHLAACDRLLRGTAQEAS</sequence>
<comment type="caution">
    <text evidence="1">The sequence shown here is derived from an EMBL/GenBank/DDBJ whole genome shotgun (WGS) entry which is preliminary data.</text>
</comment>